<dbReference type="KEGG" id="maj:MAA_11478"/>
<dbReference type="EMBL" id="ADNJ02000008">
    <property type="protein sequence ID" value="KHO10941.1"/>
    <property type="molecule type" value="Genomic_DNA"/>
</dbReference>
<protein>
    <submittedName>
        <fullName evidence="2">Uncharacterized protein</fullName>
    </submittedName>
</protein>
<accession>A0A0B2XG65</accession>
<dbReference type="GeneID" id="23632926"/>
<reference evidence="2 3" key="2">
    <citation type="journal article" date="2014" name="Proc. Natl. Acad. Sci. U.S.A.">
        <title>Trajectory and genomic determinants of fungal-pathogen speciation and host adaptation.</title>
        <authorList>
            <person name="Hu X."/>
            <person name="Xiao G."/>
            <person name="Zheng P."/>
            <person name="Shang Y."/>
            <person name="Su Y."/>
            <person name="Zhang X."/>
            <person name="Liu X."/>
            <person name="Zhan S."/>
            <person name="St Leger R.J."/>
            <person name="Wang C."/>
        </authorList>
    </citation>
    <scope>GENOME REANNOTATION</scope>
    <source>
        <strain evidence="3">ARSEF 23 / ATCC MYA-3075</strain>
    </source>
</reference>
<keyword evidence="3" id="KW-1185">Reference proteome</keyword>
<proteinExistence type="predicted"/>
<gene>
    <name evidence="2" type="ORF">MAA_11478</name>
</gene>
<dbReference type="HOGENOM" id="CLU_3050831_0_0_1"/>
<dbReference type="Proteomes" id="UP000002498">
    <property type="component" value="Unassembled WGS sequence"/>
</dbReference>
<evidence type="ECO:0000313" key="2">
    <source>
        <dbReference type="EMBL" id="KHO10941.1"/>
    </source>
</evidence>
<organism evidence="2 3">
    <name type="scientific">Metarhizium robertsii (strain ARSEF 23 / ATCC MYA-3075)</name>
    <name type="common">Metarhizium anisopliae (strain ARSEF 23)</name>
    <dbReference type="NCBI Taxonomy" id="655844"/>
    <lineage>
        <taxon>Eukaryota</taxon>
        <taxon>Fungi</taxon>
        <taxon>Dikarya</taxon>
        <taxon>Ascomycota</taxon>
        <taxon>Pezizomycotina</taxon>
        <taxon>Sordariomycetes</taxon>
        <taxon>Hypocreomycetidae</taxon>
        <taxon>Hypocreales</taxon>
        <taxon>Clavicipitaceae</taxon>
        <taxon>Metarhizium</taxon>
    </lineage>
</organism>
<sequence>MSQDSGPQTPADPVDTEKTHPFNGTGTAEDPFIVEFQKDDQSNPMNWGRLENGS</sequence>
<feature type="region of interest" description="Disordered" evidence="1">
    <location>
        <begin position="1"/>
        <end position="54"/>
    </location>
</feature>
<name>A0A0B2XG65_METRA</name>
<reference evidence="2 3" key="1">
    <citation type="journal article" date="2011" name="PLoS Genet.">
        <title>Genome sequencing and comparative transcriptomics of the model entomopathogenic fungi Metarhizium anisopliae and M. acridum.</title>
        <authorList>
            <person name="Gao Q."/>
            <person name="Jin K."/>
            <person name="Ying S.H."/>
            <person name="Zhang Y."/>
            <person name="Xiao G."/>
            <person name="Shang Y."/>
            <person name="Duan Z."/>
            <person name="Hu X."/>
            <person name="Xie X.Q."/>
            <person name="Zhou G."/>
            <person name="Peng G."/>
            <person name="Luo Z."/>
            <person name="Huang W."/>
            <person name="Wang B."/>
            <person name="Fang W."/>
            <person name="Wang S."/>
            <person name="Zhong Y."/>
            <person name="Ma L.J."/>
            <person name="St Leger R.J."/>
            <person name="Zhao G.P."/>
            <person name="Pei Y."/>
            <person name="Feng M.G."/>
            <person name="Xia Y."/>
            <person name="Wang C."/>
        </authorList>
    </citation>
    <scope>NUCLEOTIDE SEQUENCE [LARGE SCALE GENOMIC DNA]</scope>
    <source>
        <strain evidence="3">ARSEF 23 / ATCC MYA-3075</strain>
    </source>
</reference>
<evidence type="ECO:0000313" key="3">
    <source>
        <dbReference type="Proteomes" id="UP000002498"/>
    </source>
</evidence>
<evidence type="ECO:0000256" key="1">
    <source>
        <dbReference type="SAM" id="MobiDB-lite"/>
    </source>
</evidence>
<dbReference type="OrthoDB" id="5141434at2759"/>
<dbReference type="RefSeq" id="XP_011411774.1">
    <property type="nucleotide sequence ID" value="XM_011413472.1"/>
</dbReference>
<dbReference type="AlphaFoldDB" id="A0A0B2XG65"/>
<comment type="caution">
    <text evidence="2">The sequence shown here is derived from an EMBL/GenBank/DDBJ whole genome shotgun (WGS) entry which is preliminary data.</text>
</comment>